<evidence type="ECO:0000313" key="2">
    <source>
        <dbReference type="EMBL" id="KAK3579303.1"/>
    </source>
</evidence>
<dbReference type="EMBL" id="JAEAOA010001954">
    <property type="protein sequence ID" value="KAK3579303.1"/>
    <property type="molecule type" value="Genomic_DNA"/>
</dbReference>
<evidence type="ECO:0000313" key="3">
    <source>
        <dbReference type="Proteomes" id="UP001195483"/>
    </source>
</evidence>
<dbReference type="AlphaFoldDB" id="A0AAE0RTN5"/>
<dbReference type="SUPFAM" id="SSF49842">
    <property type="entry name" value="TNF-like"/>
    <property type="match status" value="1"/>
</dbReference>
<proteinExistence type="predicted"/>
<gene>
    <name evidence="2" type="ORF">CHS0354_033387</name>
</gene>
<protein>
    <recommendedName>
        <fullName evidence="4">C1q domain-containing protein</fullName>
    </recommendedName>
</protein>
<keyword evidence="1" id="KW-0175">Coiled coil</keyword>
<comment type="caution">
    <text evidence="2">The sequence shown here is derived from an EMBL/GenBank/DDBJ whole genome shotgun (WGS) entry which is preliminary data.</text>
</comment>
<reference evidence="2" key="3">
    <citation type="submission" date="2023-05" db="EMBL/GenBank/DDBJ databases">
        <authorList>
            <person name="Smith C.H."/>
        </authorList>
    </citation>
    <scope>NUCLEOTIDE SEQUENCE</scope>
    <source>
        <strain evidence="2">CHS0354</strain>
        <tissue evidence="2">Mantle</tissue>
    </source>
</reference>
<dbReference type="InterPro" id="IPR008983">
    <property type="entry name" value="Tumour_necrosis_fac-like_dom"/>
</dbReference>
<reference evidence="2" key="1">
    <citation type="journal article" date="2021" name="Genome Biol. Evol.">
        <title>A High-Quality Reference Genome for a Parasitic Bivalve with Doubly Uniparental Inheritance (Bivalvia: Unionida).</title>
        <authorList>
            <person name="Smith C.H."/>
        </authorList>
    </citation>
    <scope>NUCLEOTIDE SEQUENCE</scope>
    <source>
        <strain evidence="2">CHS0354</strain>
    </source>
</reference>
<dbReference type="Proteomes" id="UP001195483">
    <property type="component" value="Unassembled WGS sequence"/>
</dbReference>
<organism evidence="2 3">
    <name type="scientific">Potamilus streckersoni</name>
    <dbReference type="NCBI Taxonomy" id="2493646"/>
    <lineage>
        <taxon>Eukaryota</taxon>
        <taxon>Metazoa</taxon>
        <taxon>Spiralia</taxon>
        <taxon>Lophotrochozoa</taxon>
        <taxon>Mollusca</taxon>
        <taxon>Bivalvia</taxon>
        <taxon>Autobranchia</taxon>
        <taxon>Heteroconchia</taxon>
        <taxon>Palaeoheterodonta</taxon>
        <taxon>Unionida</taxon>
        <taxon>Unionoidea</taxon>
        <taxon>Unionidae</taxon>
        <taxon>Ambleminae</taxon>
        <taxon>Lampsilini</taxon>
        <taxon>Potamilus</taxon>
    </lineage>
</organism>
<name>A0AAE0RTN5_9BIVA</name>
<evidence type="ECO:0000256" key="1">
    <source>
        <dbReference type="SAM" id="Coils"/>
    </source>
</evidence>
<accession>A0AAE0RTN5</accession>
<evidence type="ECO:0008006" key="4">
    <source>
        <dbReference type="Google" id="ProtNLM"/>
    </source>
</evidence>
<keyword evidence="3" id="KW-1185">Reference proteome</keyword>
<feature type="coiled-coil region" evidence="1">
    <location>
        <begin position="20"/>
        <end position="64"/>
    </location>
</feature>
<sequence length="170" mass="18726">MKSESLRMFKVARLDRLSYVDELEKKLHKAESRLSLVEELEAKLKAVEKILVKMNIERSDIENEDLSALSEAKHNKSANIHSKSGLPQEDRVAFSVSGSNNQEYEGFHMSTGTFICPRSGTYLFLTTLSSAGKGPVSSVIKIVGATKFQQYSAYGHPGDNMSTGAVVVLL</sequence>
<dbReference type="Gene3D" id="2.60.120.40">
    <property type="match status" value="1"/>
</dbReference>
<reference evidence="2" key="2">
    <citation type="journal article" date="2021" name="Genome Biol. Evol.">
        <title>Developing a high-quality reference genome for a parasitic bivalve with doubly uniparental inheritance (Bivalvia: Unionida).</title>
        <authorList>
            <person name="Smith C.H."/>
        </authorList>
    </citation>
    <scope>NUCLEOTIDE SEQUENCE</scope>
    <source>
        <strain evidence="2">CHS0354</strain>
        <tissue evidence="2">Mantle</tissue>
    </source>
</reference>